<keyword evidence="2" id="KW-1185">Reference proteome</keyword>
<dbReference type="AlphaFoldDB" id="A0A3P7ZL73"/>
<organism evidence="1 2">
    <name type="scientific">Schistosoma margrebowiei</name>
    <dbReference type="NCBI Taxonomy" id="48269"/>
    <lineage>
        <taxon>Eukaryota</taxon>
        <taxon>Metazoa</taxon>
        <taxon>Spiralia</taxon>
        <taxon>Lophotrochozoa</taxon>
        <taxon>Platyhelminthes</taxon>
        <taxon>Trematoda</taxon>
        <taxon>Digenea</taxon>
        <taxon>Strigeidida</taxon>
        <taxon>Schistosomatoidea</taxon>
        <taxon>Schistosomatidae</taxon>
        <taxon>Schistosoma</taxon>
    </lineage>
</organism>
<name>A0A3P7ZL73_9TREM</name>
<sequence>MFIIILIYELKRRERTKREEAGENLVTSSKTPNAAYGIDEASENISESCASLTKIVQVLQLNMRAYISLITIESKLNDNQKL</sequence>
<dbReference type="Proteomes" id="UP000277204">
    <property type="component" value="Unassembled WGS sequence"/>
</dbReference>
<gene>
    <name evidence="1" type="ORF">SMRZ_LOCUS12466</name>
</gene>
<protein>
    <submittedName>
        <fullName evidence="1">Uncharacterized protein</fullName>
    </submittedName>
</protein>
<evidence type="ECO:0000313" key="1">
    <source>
        <dbReference type="EMBL" id="VDP00481.1"/>
    </source>
</evidence>
<evidence type="ECO:0000313" key="2">
    <source>
        <dbReference type="Proteomes" id="UP000277204"/>
    </source>
</evidence>
<dbReference type="EMBL" id="UZAI01007871">
    <property type="protein sequence ID" value="VDP00481.1"/>
    <property type="molecule type" value="Genomic_DNA"/>
</dbReference>
<proteinExistence type="predicted"/>
<accession>A0A3P7ZL73</accession>
<reference evidence="1 2" key="1">
    <citation type="submission" date="2018-11" db="EMBL/GenBank/DDBJ databases">
        <authorList>
            <consortium name="Pathogen Informatics"/>
        </authorList>
    </citation>
    <scope>NUCLEOTIDE SEQUENCE [LARGE SCALE GENOMIC DNA]</scope>
    <source>
        <strain evidence="1 2">Zambia</strain>
    </source>
</reference>